<sequence length="63" mass="7213">MEEINWSLLWPILALQLLLAVIGLLSLRRAEATRGPKWLWVIIILFGNVVGSIAYFVFGRKDM</sequence>
<evidence type="ECO:0000256" key="6">
    <source>
        <dbReference type="SAM" id="Phobius"/>
    </source>
</evidence>
<reference evidence="8 9" key="2">
    <citation type="submission" date="2014-10" db="EMBL/GenBank/DDBJ databases">
        <title>Comparative genomics of the Paenibacillus odorifer group.</title>
        <authorList>
            <person name="Tsai Y.-C."/>
            <person name="Martin N."/>
            <person name="Korlach J."/>
            <person name="Wiedmann M."/>
        </authorList>
    </citation>
    <scope>NUCLEOTIDE SEQUENCE [LARGE SCALE GENOMIC DNA]</scope>
    <source>
        <strain evidence="8 9">DSM 18334</strain>
    </source>
</reference>
<keyword evidence="5 6" id="KW-0472">Membrane</keyword>
<dbReference type="eggNOG" id="ENOG50332VC">
    <property type="taxonomic scope" value="Bacteria"/>
</dbReference>
<dbReference type="Proteomes" id="UP000029734">
    <property type="component" value="Unassembled WGS sequence"/>
</dbReference>
<accession>A0A098MFW2</accession>
<evidence type="ECO:0000256" key="3">
    <source>
        <dbReference type="ARBA" id="ARBA00022692"/>
    </source>
</evidence>
<keyword evidence="4 6" id="KW-1133">Transmembrane helix</keyword>
<comment type="subcellular location">
    <subcellularLocation>
        <location evidence="1">Cell membrane</location>
        <topology evidence="1">Multi-pass membrane protein</topology>
    </subcellularLocation>
</comment>
<evidence type="ECO:0000256" key="5">
    <source>
        <dbReference type="ARBA" id="ARBA00023136"/>
    </source>
</evidence>
<protein>
    <submittedName>
        <fullName evidence="8">Negative regulatory protein YxlE</fullName>
    </submittedName>
</protein>
<evidence type="ECO:0000313" key="9">
    <source>
        <dbReference type="Proteomes" id="UP000029734"/>
    </source>
</evidence>
<evidence type="ECO:0000256" key="4">
    <source>
        <dbReference type="ARBA" id="ARBA00022989"/>
    </source>
</evidence>
<organism evidence="8 9">
    <name type="scientific">Paenibacillus wynnii</name>
    <dbReference type="NCBI Taxonomy" id="268407"/>
    <lineage>
        <taxon>Bacteria</taxon>
        <taxon>Bacillati</taxon>
        <taxon>Bacillota</taxon>
        <taxon>Bacilli</taxon>
        <taxon>Bacillales</taxon>
        <taxon>Paenibacillaceae</taxon>
        <taxon>Paenibacillus</taxon>
    </lineage>
</organism>
<evidence type="ECO:0000259" key="7">
    <source>
        <dbReference type="Pfam" id="PF13396"/>
    </source>
</evidence>
<name>A0A098MFW2_9BACL</name>
<dbReference type="OrthoDB" id="3243324at2"/>
<dbReference type="AlphaFoldDB" id="A0A098MFW2"/>
<feature type="transmembrane region" description="Helical" evidence="6">
    <location>
        <begin position="39"/>
        <end position="58"/>
    </location>
</feature>
<evidence type="ECO:0000256" key="2">
    <source>
        <dbReference type="ARBA" id="ARBA00022475"/>
    </source>
</evidence>
<proteinExistence type="predicted"/>
<dbReference type="Pfam" id="PF13396">
    <property type="entry name" value="PLDc_N"/>
    <property type="match status" value="1"/>
</dbReference>
<gene>
    <name evidence="8" type="ORF">PWYN_01920</name>
</gene>
<dbReference type="STRING" id="268407.PWYN_01920"/>
<reference evidence="8 9" key="1">
    <citation type="submission" date="2014-08" db="EMBL/GenBank/DDBJ databases">
        <authorList>
            <person name="den Bakker H.C."/>
        </authorList>
    </citation>
    <scope>NUCLEOTIDE SEQUENCE [LARGE SCALE GENOMIC DNA]</scope>
    <source>
        <strain evidence="8 9">DSM 18334</strain>
    </source>
</reference>
<dbReference type="InterPro" id="IPR027379">
    <property type="entry name" value="CLS_N"/>
</dbReference>
<evidence type="ECO:0000313" key="8">
    <source>
        <dbReference type="EMBL" id="KGE20941.1"/>
    </source>
</evidence>
<dbReference type="EMBL" id="JQCR01000001">
    <property type="protein sequence ID" value="KGE20941.1"/>
    <property type="molecule type" value="Genomic_DNA"/>
</dbReference>
<dbReference type="RefSeq" id="WP_036647750.1">
    <property type="nucleotide sequence ID" value="NZ_JQCR01000001.1"/>
</dbReference>
<evidence type="ECO:0000256" key="1">
    <source>
        <dbReference type="ARBA" id="ARBA00004651"/>
    </source>
</evidence>
<keyword evidence="9" id="KW-1185">Reference proteome</keyword>
<comment type="caution">
    <text evidence="8">The sequence shown here is derived from an EMBL/GenBank/DDBJ whole genome shotgun (WGS) entry which is preliminary data.</text>
</comment>
<keyword evidence="3 6" id="KW-0812">Transmembrane</keyword>
<feature type="domain" description="Cardiolipin synthase N-terminal" evidence="7">
    <location>
        <begin position="19"/>
        <end position="60"/>
    </location>
</feature>
<dbReference type="GO" id="GO:0005886">
    <property type="term" value="C:plasma membrane"/>
    <property type="evidence" value="ECO:0007669"/>
    <property type="project" value="UniProtKB-SubCell"/>
</dbReference>
<keyword evidence="2" id="KW-1003">Cell membrane</keyword>
<feature type="transmembrane region" description="Helical" evidence="6">
    <location>
        <begin position="6"/>
        <end position="27"/>
    </location>
</feature>